<dbReference type="GO" id="GO:0006281">
    <property type="term" value="P:DNA repair"/>
    <property type="evidence" value="ECO:0007669"/>
    <property type="project" value="TreeGrafter"/>
</dbReference>
<feature type="active site" description="Nucleophile" evidence="10">
    <location>
        <position position="25"/>
    </location>
</feature>
<comment type="catalytic activity">
    <reaction evidence="1 10">
        <text>2-phosphoglycolate + H2O = glycolate + phosphate</text>
        <dbReference type="Rhea" id="RHEA:14369"/>
        <dbReference type="ChEBI" id="CHEBI:15377"/>
        <dbReference type="ChEBI" id="CHEBI:29805"/>
        <dbReference type="ChEBI" id="CHEBI:43474"/>
        <dbReference type="ChEBI" id="CHEBI:58033"/>
        <dbReference type="EC" id="3.1.3.18"/>
    </reaction>
</comment>
<dbReference type="SFLD" id="SFLDG01135">
    <property type="entry name" value="C1.5.6:_HAD__Beta-PGM__Phospha"/>
    <property type="match status" value="1"/>
</dbReference>
<sequence length="242" mass="25411">MTTPLPPNRLPPTPLSPSRPLVAFDLDGTLVDTAPDLLDALDLVLSTHKIPPVDRAAARNMIGGGARLLIVRGLKSEGLVLPDEEVAAMTQQFIAHYAEHIADSSRPFPGLIEALDRLEAKGACLAVCTNKLEHLARLLLDALDLTKRFSVITGADTYARSKPDPLPLLSTISAAGGSAAQAIMVGDSITDVLTARATGVPVVAVSFGYTETPPHALGADVLIHHFDELEKAVDALLARGAA</sequence>
<evidence type="ECO:0000256" key="9">
    <source>
        <dbReference type="ARBA" id="ARBA00023277"/>
    </source>
</evidence>
<dbReference type="PANTHER" id="PTHR43434:SF1">
    <property type="entry name" value="PHOSPHOGLYCOLATE PHOSPHATASE"/>
    <property type="match status" value="1"/>
</dbReference>
<feature type="binding site" evidence="10">
    <location>
        <position position="27"/>
    </location>
    <ligand>
        <name>Mg(2+)</name>
        <dbReference type="ChEBI" id="CHEBI:18420"/>
    </ligand>
</feature>
<dbReference type="InterPro" id="IPR006439">
    <property type="entry name" value="HAD-SF_hydro_IA"/>
</dbReference>
<evidence type="ECO:0000256" key="7">
    <source>
        <dbReference type="ARBA" id="ARBA00022801"/>
    </source>
</evidence>
<dbReference type="GO" id="GO:0046872">
    <property type="term" value="F:metal ion binding"/>
    <property type="evidence" value="ECO:0007669"/>
    <property type="project" value="UniProtKB-KW"/>
</dbReference>
<feature type="binding site" evidence="10">
    <location>
        <position position="25"/>
    </location>
    <ligand>
        <name>Mg(2+)</name>
        <dbReference type="ChEBI" id="CHEBI:18420"/>
    </ligand>
</feature>
<protein>
    <recommendedName>
        <fullName evidence="5 10">Phosphoglycolate phosphatase</fullName>
        <shortName evidence="10">PGP</shortName>
        <shortName evidence="10">PGPase</shortName>
        <ecNumber evidence="5 10">3.1.3.18</ecNumber>
    </recommendedName>
</protein>
<evidence type="ECO:0000256" key="6">
    <source>
        <dbReference type="ARBA" id="ARBA00022723"/>
    </source>
</evidence>
<dbReference type="Proteomes" id="UP000596427">
    <property type="component" value="Chromosome"/>
</dbReference>
<evidence type="ECO:0000256" key="4">
    <source>
        <dbReference type="ARBA" id="ARBA00006171"/>
    </source>
</evidence>
<proteinExistence type="inferred from homology"/>
<keyword evidence="8 10" id="KW-0460">Magnesium</keyword>
<accession>A0A974PJT4</accession>
<evidence type="ECO:0000256" key="5">
    <source>
        <dbReference type="ARBA" id="ARBA00013078"/>
    </source>
</evidence>
<evidence type="ECO:0000256" key="10">
    <source>
        <dbReference type="HAMAP-Rule" id="MF_00495"/>
    </source>
</evidence>
<dbReference type="Pfam" id="PF13419">
    <property type="entry name" value="HAD_2"/>
    <property type="match status" value="1"/>
</dbReference>
<dbReference type="SFLD" id="SFLDS00003">
    <property type="entry name" value="Haloacid_Dehalogenase"/>
    <property type="match status" value="1"/>
</dbReference>
<dbReference type="InterPro" id="IPR050155">
    <property type="entry name" value="HAD-like_hydrolase_sf"/>
</dbReference>
<evidence type="ECO:0000256" key="3">
    <source>
        <dbReference type="ARBA" id="ARBA00004818"/>
    </source>
</evidence>
<comment type="cofactor">
    <cofactor evidence="2 10">
        <name>Mg(2+)</name>
        <dbReference type="ChEBI" id="CHEBI:18420"/>
    </cofactor>
</comment>
<feature type="binding site" evidence="10">
    <location>
        <position position="187"/>
    </location>
    <ligand>
        <name>Mg(2+)</name>
        <dbReference type="ChEBI" id="CHEBI:18420"/>
    </ligand>
</feature>
<dbReference type="AlphaFoldDB" id="A0A974PJT4"/>
<keyword evidence="7 10" id="KW-0378">Hydrolase</keyword>
<comment type="function">
    <text evidence="10">Specifically catalyzes the dephosphorylation of 2-phosphoglycolate. Is involved in the dissimilation of the intracellular 2-phosphoglycolate formed during the DNA repair of 3'-phosphoglycolate ends, a major class of DNA lesions induced by oxidative stress.</text>
</comment>
<dbReference type="GO" id="GO:0046295">
    <property type="term" value="P:glycolate biosynthetic process"/>
    <property type="evidence" value="ECO:0007669"/>
    <property type="project" value="UniProtKB-UniRule"/>
</dbReference>
<dbReference type="Gene3D" id="1.10.150.240">
    <property type="entry name" value="Putative phosphatase, domain 2"/>
    <property type="match status" value="1"/>
</dbReference>
<dbReference type="GO" id="GO:0005829">
    <property type="term" value="C:cytosol"/>
    <property type="evidence" value="ECO:0007669"/>
    <property type="project" value="TreeGrafter"/>
</dbReference>
<dbReference type="InterPro" id="IPR041492">
    <property type="entry name" value="HAD_2"/>
</dbReference>
<dbReference type="RefSeq" id="WP_203191765.1">
    <property type="nucleotide sequence ID" value="NZ_CP063362.1"/>
</dbReference>
<dbReference type="SUPFAM" id="SSF56784">
    <property type="entry name" value="HAD-like"/>
    <property type="match status" value="1"/>
</dbReference>
<dbReference type="Gene3D" id="3.40.50.1000">
    <property type="entry name" value="HAD superfamily/HAD-like"/>
    <property type="match status" value="1"/>
</dbReference>
<gene>
    <name evidence="11" type="primary">gph</name>
    <name evidence="11" type="ORF">EZH22_17265</name>
</gene>
<comment type="similarity">
    <text evidence="4 10">Belongs to the HAD-like hydrolase superfamily. CbbY/CbbZ/Gph/YieH family.</text>
</comment>
<name>A0A974PJT4_9HYPH</name>
<organism evidence="11 12">
    <name type="scientific">Xanthobacter dioxanivorans</name>
    <dbReference type="NCBI Taxonomy" id="2528964"/>
    <lineage>
        <taxon>Bacteria</taxon>
        <taxon>Pseudomonadati</taxon>
        <taxon>Pseudomonadota</taxon>
        <taxon>Alphaproteobacteria</taxon>
        <taxon>Hyphomicrobiales</taxon>
        <taxon>Xanthobacteraceae</taxon>
        <taxon>Xanthobacter</taxon>
    </lineage>
</organism>
<dbReference type="NCBIfam" id="TIGR01549">
    <property type="entry name" value="HAD-SF-IA-v1"/>
    <property type="match status" value="1"/>
</dbReference>
<reference evidence="11 12" key="1">
    <citation type="submission" date="2020-10" db="EMBL/GenBank/DDBJ databases">
        <title>Degradation of 1,4-Dioxane by Xanthobacter sp. YN2, via a Novel Group-2 Soluble Di-Iron Monooxygenase.</title>
        <authorList>
            <person name="Ma F."/>
            <person name="Wang Y."/>
            <person name="Yang J."/>
            <person name="Guo H."/>
            <person name="Su D."/>
            <person name="Yu L."/>
        </authorList>
    </citation>
    <scope>NUCLEOTIDE SEQUENCE [LARGE SCALE GENOMIC DNA]</scope>
    <source>
        <strain evidence="11 12">YN2</strain>
    </source>
</reference>
<dbReference type="KEGG" id="xdi:EZH22_17265"/>
<evidence type="ECO:0000313" key="11">
    <source>
        <dbReference type="EMBL" id="QRG04890.1"/>
    </source>
</evidence>
<dbReference type="FunFam" id="3.40.50.1000:FF:000022">
    <property type="entry name" value="Phosphoglycolate phosphatase"/>
    <property type="match status" value="1"/>
</dbReference>
<evidence type="ECO:0000256" key="2">
    <source>
        <dbReference type="ARBA" id="ARBA00001946"/>
    </source>
</evidence>
<keyword evidence="6 10" id="KW-0479">Metal-binding</keyword>
<dbReference type="GO" id="GO:0008967">
    <property type="term" value="F:phosphoglycolate phosphatase activity"/>
    <property type="evidence" value="ECO:0007669"/>
    <property type="project" value="UniProtKB-UniRule"/>
</dbReference>
<keyword evidence="9 10" id="KW-0119">Carbohydrate metabolism</keyword>
<dbReference type="InterPro" id="IPR023198">
    <property type="entry name" value="PGP-like_dom2"/>
</dbReference>
<dbReference type="InterPro" id="IPR023214">
    <property type="entry name" value="HAD_sf"/>
</dbReference>
<dbReference type="EMBL" id="CP063362">
    <property type="protein sequence ID" value="QRG04890.1"/>
    <property type="molecule type" value="Genomic_DNA"/>
</dbReference>
<evidence type="ECO:0000256" key="1">
    <source>
        <dbReference type="ARBA" id="ARBA00000830"/>
    </source>
</evidence>
<evidence type="ECO:0000256" key="8">
    <source>
        <dbReference type="ARBA" id="ARBA00022842"/>
    </source>
</evidence>
<dbReference type="GO" id="GO:0005975">
    <property type="term" value="P:carbohydrate metabolic process"/>
    <property type="evidence" value="ECO:0007669"/>
    <property type="project" value="InterPro"/>
</dbReference>
<dbReference type="EC" id="3.1.3.18" evidence="5 10"/>
<evidence type="ECO:0000313" key="12">
    <source>
        <dbReference type="Proteomes" id="UP000596427"/>
    </source>
</evidence>
<dbReference type="InterPro" id="IPR037512">
    <property type="entry name" value="PGPase_prok"/>
</dbReference>
<dbReference type="InterPro" id="IPR036412">
    <property type="entry name" value="HAD-like_sf"/>
</dbReference>
<dbReference type="HAMAP" id="MF_00495">
    <property type="entry name" value="GPH_hydrolase_bact"/>
    <property type="match status" value="1"/>
</dbReference>
<dbReference type="SFLD" id="SFLDG01129">
    <property type="entry name" value="C1.5:_HAD__Beta-PGM__Phosphata"/>
    <property type="match status" value="1"/>
</dbReference>
<dbReference type="PANTHER" id="PTHR43434">
    <property type="entry name" value="PHOSPHOGLYCOLATE PHOSPHATASE"/>
    <property type="match status" value="1"/>
</dbReference>
<comment type="pathway">
    <text evidence="3 10">Organic acid metabolism; glycolate biosynthesis; glycolate from 2-phosphoglycolate: step 1/1.</text>
</comment>
<keyword evidence="12" id="KW-1185">Reference proteome</keyword>
<dbReference type="PRINTS" id="PR00413">
    <property type="entry name" value="HADHALOGNASE"/>
</dbReference>
<dbReference type="NCBIfam" id="TIGR01449">
    <property type="entry name" value="PGP_bact"/>
    <property type="match status" value="1"/>
</dbReference>